<evidence type="ECO:0000256" key="1">
    <source>
        <dbReference type="HAMAP-Rule" id="MF_01866"/>
    </source>
</evidence>
<dbReference type="PANTHER" id="PTHR38109">
    <property type="entry name" value="PROTEIN YCGL"/>
    <property type="match status" value="1"/>
</dbReference>
<reference evidence="4" key="1">
    <citation type="journal article" date="2019" name="Int. J. Syst. Evol. Microbiol.">
        <title>The Global Catalogue of Microorganisms (GCM) 10K type strain sequencing project: providing services to taxonomists for standard genome sequencing and annotation.</title>
        <authorList>
            <consortium name="The Broad Institute Genomics Platform"/>
            <consortium name="The Broad Institute Genome Sequencing Center for Infectious Disease"/>
            <person name="Wu L."/>
            <person name="Ma J."/>
        </authorList>
    </citation>
    <scope>NUCLEOTIDE SEQUENCE [LARGE SCALE GENOMIC DNA]</scope>
    <source>
        <strain evidence="4">CGMCC 1.10992</strain>
    </source>
</reference>
<dbReference type="InterPro" id="IPR027354">
    <property type="entry name" value="YcgL_dom"/>
</dbReference>
<name>A0ABW4XJN0_9GAMM</name>
<dbReference type="RefSeq" id="WP_345337813.1">
    <property type="nucleotide sequence ID" value="NZ_BAABLI010000003.1"/>
</dbReference>
<organism evidence="3 4">
    <name type="scientific">Corallincola platygyrae</name>
    <dbReference type="NCBI Taxonomy" id="1193278"/>
    <lineage>
        <taxon>Bacteria</taxon>
        <taxon>Pseudomonadati</taxon>
        <taxon>Pseudomonadota</taxon>
        <taxon>Gammaproteobacteria</taxon>
        <taxon>Alteromonadales</taxon>
        <taxon>Psychromonadaceae</taxon>
        <taxon>Corallincola</taxon>
    </lineage>
</organism>
<gene>
    <name evidence="3" type="ORF">ACFSJ3_00670</name>
</gene>
<dbReference type="InterPro" id="IPR038068">
    <property type="entry name" value="YcgL-like_sf"/>
</dbReference>
<comment type="caution">
    <text evidence="3">The sequence shown here is derived from an EMBL/GenBank/DDBJ whole genome shotgun (WGS) entry which is preliminary data.</text>
</comment>
<dbReference type="Proteomes" id="UP001597380">
    <property type="component" value="Unassembled WGS sequence"/>
</dbReference>
<accession>A0ABW4XJN0</accession>
<dbReference type="PANTHER" id="PTHR38109:SF1">
    <property type="entry name" value="PROTEIN YCGL"/>
    <property type="match status" value="1"/>
</dbReference>
<evidence type="ECO:0000313" key="3">
    <source>
        <dbReference type="EMBL" id="MFD2094483.1"/>
    </source>
</evidence>
<dbReference type="SUPFAM" id="SSF160191">
    <property type="entry name" value="YcgL-like"/>
    <property type="match status" value="1"/>
</dbReference>
<feature type="domain" description="YcgL" evidence="2">
    <location>
        <begin position="1"/>
        <end position="85"/>
    </location>
</feature>
<dbReference type="HAMAP" id="MF_01866">
    <property type="entry name" value="UPF0745"/>
    <property type="match status" value="1"/>
</dbReference>
<sequence length="92" mass="10657">MWCAIYKSSKKVDSYLFIERKDDFSRVPEALMAQFAGPQLVMVVNLEKRERLAMADIEKVKVELTDRGFYLQLPPPTEGLLKQHRAEKGLDE</sequence>
<proteinExistence type="inferred from homology"/>
<evidence type="ECO:0000313" key="4">
    <source>
        <dbReference type="Proteomes" id="UP001597380"/>
    </source>
</evidence>
<evidence type="ECO:0000259" key="2">
    <source>
        <dbReference type="PROSITE" id="PS51648"/>
    </source>
</evidence>
<dbReference type="EMBL" id="JBHUHT010000003">
    <property type="protein sequence ID" value="MFD2094483.1"/>
    <property type="molecule type" value="Genomic_DNA"/>
</dbReference>
<dbReference type="Pfam" id="PF05166">
    <property type="entry name" value="YcgL"/>
    <property type="match status" value="1"/>
</dbReference>
<dbReference type="PROSITE" id="PS51648">
    <property type="entry name" value="YCGL"/>
    <property type="match status" value="1"/>
</dbReference>
<dbReference type="Gene3D" id="3.10.510.20">
    <property type="entry name" value="YcgL domain"/>
    <property type="match status" value="1"/>
</dbReference>
<keyword evidence="4" id="KW-1185">Reference proteome</keyword>
<protein>
    <recommendedName>
        <fullName evidence="1">YcgL domain-containing protein ACFSJ3_00670</fullName>
    </recommendedName>
</protein>